<keyword evidence="2" id="KW-1185">Reference proteome</keyword>
<name>A0A067QNR3_ZOONE</name>
<dbReference type="Proteomes" id="UP000027135">
    <property type="component" value="Unassembled WGS sequence"/>
</dbReference>
<reference evidence="1 2" key="1">
    <citation type="journal article" date="2014" name="Nat. Commun.">
        <title>Molecular traces of alternative social organization in a termite genome.</title>
        <authorList>
            <person name="Terrapon N."/>
            <person name="Li C."/>
            <person name="Robertson H.M."/>
            <person name="Ji L."/>
            <person name="Meng X."/>
            <person name="Booth W."/>
            <person name="Chen Z."/>
            <person name="Childers C.P."/>
            <person name="Glastad K.M."/>
            <person name="Gokhale K."/>
            <person name="Gowin J."/>
            <person name="Gronenberg W."/>
            <person name="Hermansen R.A."/>
            <person name="Hu H."/>
            <person name="Hunt B.G."/>
            <person name="Huylmans A.K."/>
            <person name="Khalil S.M."/>
            <person name="Mitchell R.D."/>
            <person name="Munoz-Torres M.C."/>
            <person name="Mustard J.A."/>
            <person name="Pan H."/>
            <person name="Reese J.T."/>
            <person name="Scharf M.E."/>
            <person name="Sun F."/>
            <person name="Vogel H."/>
            <person name="Xiao J."/>
            <person name="Yang W."/>
            <person name="Yang Z."/>
            <person name="Yang Z."/>
            <person name="Zhou J."/>
            <person name="Zhu J."/>
            <person name="Brent C.S."/>
            <person name="Elsik C.G."/>
            <person name="Goodisman M.A."/>
            <person name="Liberles D.A."/>
            <person name="Roe R.M."/>
            <person name="Vargo E.L."/>
            <person name="Vilcinskas A."/>
            <person name="Wang J."/>
            <person name="Bornberg-Bauer E."/>
            <person name="Korb J."/>
            <person name="Zhang G."/>
            <person name="Liebig J."/>
        </authorList>
    </citation>
    <scope>NUCLEOTIDE SEQUENCE [LARGE SCALE GENOMIC DNA]</scope>
    <source>
        <tissue evidence="1">Whole organism</tissue>
    </source>
</reference>
<dbReference type="EMBL" id="KK853131">
    <property type="protein sequence ID" value="KDR10937.1"/>
    <property type="molecule type" value="Genomic_DNA"/>
</dbReference>
<evidence type="ECO:0000313" key="1">
    <source>
        <dbReference type="EMBL" id="KDR10937.1"/>
    </source>
</evidence>
<dbReference type="SUPFAM" id="SSF56112">
    <property type="entry name" value="Protein kinase-like (PK-like)"/>
    <property type="match status" value="1"/>
</dbReference>
<accession>A0A067QNR3</accession>
<proteinExistence type="predicted"/>
<evidence type="ECO:0000313" key="2">
    <source>
        <dbReference type="Proteomes" id="UP000027135"/>
    </source>
</evidence>
<dbReference type="AlphaFoldDB" id="A0A067QNR3"/>
<organism evidence="1 2">
    <name type="scientific">Zootermopsis nevadensis</name>
    <name type="common">Dampwood termite</name>
    <dbReference type="NCBI Taxonomy" id="136037"/>
    <lineage>
        <taxon>Eukaryota</taxon>
        <taxon>Metazoa</taxon>
        <taxon>Ecdysozoa</taxon>
        <taxon>Arthropoda</taxon>
        <taxon>Hexapoda</taxon>
        <taxon>Insecta</taxon>
        <taxon>Pterygota</taxon>
        <taxon>Neoptera</taxon>
        <taxon>Polyneoptera</taxon>
        <taxon>Dictyoptera</taxon>
        <taxon>Blattodea</taxon>
        <taxon>Blattoidea</taxon>
        <taxon>Termitoidae</taxon>
        <taxon>Termopsidae</taxon>
        <taxon>Zootermopsis</taxon>
    </lineage>
</organism>
<dbReference type="InterPro" id="IPR011009">
    <property type="entry name" value="Kinase-like_dom_sf"/>
</dbReference>
<sequence length="99" mass="11297">MTLVHQAAFQISETTIINNEQGTEHDTEQEFCGMKLVHHNNVVQWKDDETDGNTDGKMIILYKIVSNIKGQDLLGHLDVNGRMILKWTFIHRTCVCGLD</sequence>
<gene>
    <name evidence="1" type="ORF">L798_14460</name>
</gene>
<protein>
    <submittedName>
        <fullName evidence="1">Uncharacterized protein</fullName>
    </submittedName>
</protein>
<dbReference type="InParanoid" id="A0A067QNR3"/>